<dbReference type="RefSeq" id="WP_183661259.1">
    <property type="nucleotide sequence ID" value="NZ_JACHOA010000008.1"/>
</dbReference>
<organism evidence="1 2">
    <name type="scientific">Novosphingobium taihuense</name>
    <dbReference type="NCBI Taxonomy" id="260085"/>
    <lineage>
        <taxon>Bacteria</taxon>
        <taxon>Pseudomonadati</taxon>
        <taxon>Pseudomonadota</taxon>
        <taxon>Alphaproteobacteria</taxon>
        <taxon>Sphingomonadales</taxon>
        <taxon>Sphingomonadaceae</taxon>
        <taxon>Novosphingobium</taxon>
    </lineage>
</organism>
<reference evidence="1 2" key="1">
    <citation type="submission" date="2020-08" db="EMBL/GenBank/DDBJ databases">
        <title>Genomic Encyclopedia of Type Strains, Phase IV (KMG-IV): sequencing the most valuable type-strain genomes for metagenomic binning, comparative biology and taxonomic classification.</title>
        <authorList>
            <person name="Goeker M."/>
        </authorList>
    </citation>
    <scope>NUCLEOTIDE SEQUENCE [LARGE SCALE GENOMIC DNA]</scope>
    <source>
        <strain evidence="1 2">DSM 17507</strain>
    </source>
</reference>
<evidence type="ECO:0000313" key="2">
    <source>
        <dbReference type="Proteomes" id="UP000538566"/>
    </source>
</evidence>
<gene>
    <name evidence="1" type="ORF">GGR37_003737</name>
</gene>
<dbReference type="EMBL" id="JACHOA010000008">
    <property type="protein sequence ID" value="MBB4615441.1"/>
    <property type="molecule type" value="Genomic_DNA"/>
</dbReference>
<sequence length="73" mass="7801">MSRDAMEAVRCKSAGVATEARNTVPTISGALHMLDDAARRMEAGECGVGWMLTSNPDLVNRLRASEDIAVPKV</sequence>
<dbReference type="Proteomes" id="UP000538566">
    <property type="component" value="Unassembled WGS sequence"/>
</dbReference>
<accession>A0A7W7AEK1</accession>
<proteinExistence type="predicted"/>
<dbReference type="AlphaFoldDB" id="A0A7W7AEK1"/>
<name>A0A7W7AEK1_9SPHN</name>
<evidence type="ECO:0000313" key="1">
    <source>
        <dbReference type="EMBL" id="MBB4615441.1"/>
    </source>
</evidence>
<protein>
    <submittedName>
        <fullName evidence="1">Uncharacterized protein</fullName>
    </submittedName>
</protein>
<keyword evidence="2" id="KW-1185">Reference proteome</keyword>
<comment type="caution">
    <text evidence="1">The sequence shown here is derived from an EMBL/GenBank/DDBJ whole genome shotgun (WGS) entry which is preliminary data.</text>
</comment>